<dbReference type="AlphaFoldDB" id="A0A815S1T2"/>
<proteinExistence type="predicted"/>
<organism evidence="3 6">
    <name type="scientific">Didymodactylos carnosus</name>
    <dbReference type="NCBI Taxonomy" id="1234261"/>
    <lineage>
        <taxon>Eukaryota</taxon>
        <taxon>Metazoa</taxon>
        <taxon>Spiralia</taxon>
        <taxon>Gnathifera</taxon>
        <taxon>Rotifera</taxon>
        <taxon>Eurotatoria</taxon>
        <taxon>Bdelloidea</taxon>
        <taxon>Philodinida</taxon>
        <taxon>Philodinidae</taxon>
        <taxon>Didymodactylos</taxon>
    </lineage>
</organism>
<dbReference type="EMBL" id="CAJNOK010022511">
    <property type="protein sequence ID" value="CAF1349224.1"/>
    <property type="molecule type" value="Genomic_DNA"/>
</dbReference>
<gene>
    <name evidence="3" type="ORF">GPM918_LOCUS36032</name>
    <name evidence="2" type="ORF">OVA965_LOCUS30718</name>
    <name evidence="5" type="ORF">SRO942_LOCUS36759</name>
    <name evidence="4" type="ORF">TMI583_LOCUS31524</name>
</gene>
<name>A0A815S1T2_9BILA</name>
<evidence type="ECO:0000256" key="1">
    <source>
        <dbReference type="SAM" id="SignalP"/>
    </source>
</evidence>
<keyword evidence="1" id="KW-0732">Signal</keyword>
<evidence type="ECO:0000313" key="6">
    <source>
        <dbReference type="Proteomes" id="UP000663829"/>
    </source>
</evidence>
<evidence type="ECO:0000313" key="4">
    <source>
        <dbReference type="EMBL" id="CAF4159895.1"/>
    </source>
</evidence>
<reference evidence="3" key="1">
    <citation type="submission" date="2021-02" db="EMBL/GenBank/DDBJ databases">
        <authorList>
            <person name="Nowell W R."/>
        </authorList>
    </citation>
    <scope>NUCLEOTIDE SEQUENCE</scope>
</reference>
<keyword evidence="6" id="KW-1185">Reference proteome</keyword>
<evidence type="ECO:0000313" key="3">
    <source>
        <dbReference type="EMBL" id="CAF1485761.1"/>
    </source>
</evidence>
<dbReference type="Proteomes" id="UP000663829">
    <property type="component" value="Unassembled WGS sequence"/>
</dbReference>
<comment type="caution">
    <text evidence="3">The sequence shown here is derived from an EMBL/GenBank/DDBJ whole genome shotgun (WGS) entry which is preliminary data.</text>
</comment>
<feature type="signal peptide" evidence="1">
    <location>
        <begin position="1"/>
        <end position="22"/>
    </location>
</feature>
<evidence type="ECO:0000313" key="2">
    <source>
        <dbReference type="EMBL" id="CAF1349224.1"/>
    </source>
</evidence>
<protein>
    <submittedName>
        <fullName evidence="3">Uncharacterized protein</fullName>
    </submittedName>
</protein>
<dbReference type="Proteomes" id="UP000681722">
    <property type="component" value="Unassembled WGS sequence"/>
</dbReference>
<dbReference type="EMBL" id="CAJOBA010044145">
    <property type="protein sequence ID" value="CAF4159895.1"/>
    <property type="molecule type" value="Genomic_DNA"/>
</dbReference>
<sequence length="264" mass="29574">MSHYKILTLTLFILVLFKHVNNLAIQQSITAGEKVLLKSLKSQLNDLIATFKKQLIAKFILIDNTTITPLLATFAVMKKNLNDIPNLPSCLAKQEPVLNKSVNTIIQMRTTVKTKQVQPELLQLTKVANGIINNKINKLLQTTTKVNVNSLVNQTRSIRTDINNILLQSLKIIGQLRNIVNTNFGFIFNMFSVMVTCILHANNNKLQIYNTFLTSTEKGNGLTSSLDGQLSSLLGDLQDYSITFGRVSLETIDDILYKITLQLI</sequence>
<accession>A0A815S1T2</accession>
<dbReference type="EMBL" id="CAJOBC010086907">
    <property type="protein sequence ID" value="CAF4349864.1"/>
    <property type="molecule type" value="Genomic_DNA"/>
</dbReference>
<dbReference type="EMBL" id="CAJNOQ010021419">
    <property type="protein sequence ID" value="CAF1485761.1"/>
    <property type="molecule type" value="Genomic_DNA"/>
</dbReference>
<dbReference type="Proteomes" id="UP000682733">
    <property type="component" value="Unassembled WGS sequence"/>
</dbReference>
<evidence type="ECO:0000313" key="5">
    <source>
        <dbReference type="EMBL" id="CAF4349864.1"/>
    </source>
</evidence>
<dbReference type="Proteomes" id="UP000677228">
    <property type="component" value="Unassembled WGS sequence"/>
</dbReference>
<feature type="chain" id="PRO_5036228750" evidence="1">
    <location>
        <begin position="23"/>
        <end position="264"/>
    </location>
</feature>